<dbReference type="GO" id="GO:0005737">
    <property type="term" value="C:cytoplasm"/>
    <property type="evidence" value="ECO:0007669"/>
    <property type="project" value="UniProtKB-SubCell"/>
</dbReference>
<evidence type="ECO:0000259" key="13">
    <source>
        <dbReference type="Pfam" id="PF05698"/>
    </source>
</evidence>
<dbReference type="Pfam" id="PF05698">
    <property type="entry name" value="Trigger_C"/>
    <property type="match status" value="1"/>
</dbReference>
<feature type="compositionally biased region" description="Basic and acidic residues" evidence="10">
    <location>
        <begin position="437"/>
        <end position="452"/>
    </location>
</feature>
<dbReference type="InterPro" id="IPR036611">
    <property type="entry name" value="Trigger_fac_ribosome-bd_sf"/>
</dbReference>
<evidence type="ECO:0000256" key="8">
    <source>
        <dbReference type="ARBA" id="ARBA00029986"/>
    </source>
</evidence>
<evidence type="ECO:0000256" key="3">
    <source>
        <dbReference type="ARBA" id="ARBA00013194"/>
    </source>
</evidence>
<dbReference type="PANTHER" id="PTHR30560:SF3">
    <property type="entry name" value="TRIGGER FACTOR-LIKE PROTEIN TIG, CHLOROPLASTIC"/>
    <property type="match status" value="1"/>
</dbReference>
<dbReference type="InterPro" id="IPR001179">
    <property type="entry name" value="PPIase_FKBP_dom"/>
</dbReference>
<comment type="similarity">
    <text evidence="2 9">Belongs to the FKBP-type PPIase family. Tig subfamily.</text>
</comment>
<accession>A0A212J2D4</accession>
<dbReference type="GO" id="GO:0015031">
    <property type="term" value="P:protein transport"/>
    <property type="evidence" value="ECO:0007669"/>
    <property type="project" value="UniProtKB-UniRule"/>
</dbReference>
<dbReference type="NCBIfam" id="TIGR00115">
    <property type="entry name" value="tig"/>
    <property type="match status" value="1"/>
</dbReference>
<dbReference type="Gene3D" id="3.10.50.40">
    <property type="match status" value="1"/>
</dbReference>
<protein>
    <recommendedName>
        <fullName evidence="4 9">Trigger factor</fullName>
        <shortName evidence="9">TF</shortName>
        <ecNumber evidence="3 9">5.2.1.8</ecNumber>
    </recommendedName>
    <alternativeName>
        <fullName evidence="8 9">PPIase</fullName>
    </alternativeName>
</protein>
<dbReference type="GO" id="GO:0043022">
    <property type="term" value="F:ribosome binding"/>
    <property type="evidence" value="ECO:0007669"/>
    <property type="project" value="TreeGrafter"/>
</dbReference>
<evidence type="ECO:0000256" key="6">
    <source>
        <dbReference type="ARBA" id="ARBA00023186"/>
    </source>
</evidence>
<dbReference type="SUPFAM" id="SSF109998">
    <property type="entry name" value="Triger factor/SurA peptide-binding domain-like"/>
    <property type="match status" value="1"/>
</dbReference>
<keyword evidence="7 9" id="KW-0413">Isomerase</keyword>
<dbReference type="Pfam" id="PF05697">
    <property type="entry name" value="Trigger_N"/>
    <property type="match status" value="1"/>
</dbReference>
<evidence type="ECO:0000256" key="7">
    <source>
        <dbReference type="ARBA" id="ARBA00023235"/>
    </source>
</evidence>
<dbReference type="GO" id="GO:0043335">
    <property type="term" value="P:protein unfolding"/>
    <property type="evidence" value="ECO:0007669"/>
    <property type="project" value="TreeGrafter"/>
</dbReference>
<organism evidence="14">
    <name type="scientific">uncultured delta proteobacterium</name>
    <dbReference type="NCBI Taxonomy" id="34034"/>
    <lineage>
        <taxon>Bacteria</taxon>
        <taxon>Deltaproteobacteria</taxon>
        <taxon>environmental samples</taxon>
    </lineage>
</organism>
<dbReference type="GO" id="GO:0051083">
    <property type="term" value="P:'de novo' cotranslational protein folding"/>
    <property type="evidence" value="ECO:0007669"/>
    <property type="project" value="TreeGrafter"/>
</dbReference>
<gene>
    <name evidence="9 14" type="primary">tig</name>
    <name evidence="14" type="ORF">KL86DPRO_10564</name>
</gene>
<feature type="domain" description="Trigger factor C-terminal" evidence="13">
    <location>
        <begin position="266"/>
        <end position="422"/>
    </location>
</feature>
<dbReference type="GO" id="GO:0051301">
    <property type="term" value="P:cell division"/>
    <property type="evidence" value="ECO:0007669"/>
    <property type="project" value="UniProtKB-KW"/>
</dbReference>
<dbReference type="PANTHER" id="PTHR30560">
    <property type="entry name" value="TRIGGER FACTOR CHAPERONE AND PEPTIDYL-PROLYL CIS/TRANS ISOMERASE"/>
    <property type="match status" value="1"/>
</dbReference>
<evidence type="ECO:0000259" key="11">
    <source>
        <dbReference type="Pfam" id="PF00254"/>
    </source>
</evidence>
<sequence length="463" mass="51206">MQHTVEDLSPVKKKVAVTVPAEEVDAVLNRTIAQYRSRVALPGFRKGKAPMAMIEKRFSQDIYSDAVNELVNGNIGEILREMDVDPLGDLSFDGDNAPLKRGEAFSYAFSFETMPAMTLPEYDGIGVAEETPVVEEKEIDDVLERVRRGMAERAPVEEKRLPGDGDVVTMDFAGFDENGEPVEGVSGENFQVAIGDSQVIPDFEALARTIMPGDSGEGKVTFPEDYGHKPLAGKTVTMKITAKSLQARKLPELDDEFAKKAGGLDSLAAMRDNIKETYMKNRKEMVKAKAQSLLLEKLLENMDFPLPEGMVERYTQNIMHGRVQELSREGKDLATLVEDDFTKMKEEAQKEAANFAKTQLFLLTVAKKEGLEATPQEMNAALRQIASRNGHDIKEVQEHYSRNNLYPALRDRILADKAMDRIYDKASGEDMAGADTDGAKPAKAKKAEKTTDEGSAQSENDSE</sequence>
<keyword evidence="5 9" id="KW-0697">Rotamase</keyword>
<dbReference type="InterPro" id="IPR037041">
    <property type="entry name" value="Trigger_fac_C_sf"/>
</dbReference>
<dbReference type="InterPro" id="IPR005215">
    <property type="entry name" value="Trig_fac"/>
</dbReference>
<keyword evidence="9" id="KW-0131">Cell cycle</keyword>
<dbReference type="InterPro" id="IPR027304">
    <property type="entry name" value="Trigger_fact/SurA_dom_sf"/>
</dbReference>
<dbReference type="Gene3D" id="3.30.70.1050">
    <property type="entry name" value="Trigger factor ribosome-binding domain"/>
    <property type="match status" value="1"/>
</dbReference>
<dbReference type="InterPro" id="IPR008880">
    <property type="entry name" value="Trigger_fac_C"/>
</dbReference>
<dbReference type="Gene3D" id="1.10.3120.10">
    <property type="entry name" value="Trigger factor, C-terminal domain"/>
    <property type="match status" value="1"/>
</dbReference>
<evidence type="ECO:0000313" key="14">
    <source>
        <dbReference type="EMBL" id="SBV93632.1"/>
    </source>
</evidence>
<evidence type="ECO:0000256" key="5">
    <source>
        <dbReference type="ARBA" id="ARBA00023110"/>
    </source>
</evidence>
<comment type="function">
    <text evidence="9">Involved in protein export. Acts as a chaperone by maintaining the newly synthesized protein in an open conformation. Functions as a peptidyl-prolyl cis-trans isomerase.</text>
</comment>
<dbReference type="SUPFAM" id="SSF102735">
    <property type="entry name" value="Trigger factor ribosome-binding domain"/>
    <property type="match status" value="1"/>
</dbReference>
<dbReference type="EC" id="5.2.1.8" evidence="3 9"/>
<dbReference type="GO" id="GO:0044183">
    <property type="term" value="F:protein folding chaperone"/>
    <property type="evidence" value="ECO:0007669"/>
    <property type="project" value="TreeGrafter"/>
</dbReference>
<feature type="domain" description="PPIase FKBP-type" evidence="11">
    <location>
        <begin position="160"/>
        <end position="236"/>
    </location>
</feature>
<dbReference type="Pfam" id="PF00254">
    <property type="entry name" value="FKBP_C"/>
    <property type="match status" value="1"/>
</dbReference>
<proteinExistence type="inferred from homology"/>
<comment type="catalytic activity">
    <reaction evidence="1 9">
        <text>[protein]-peptidylproline (omega=180) = [protein]-peptidylproline (omega=0)</text>
        <dbReference type="Rhea" id="RHEA:16237"/>
        <dbReference type="Rhea" id="RHEA-COMP:10747"/>
        <dbReference type="Rhea" id="RHEA-COMP:10748"/>
        <dbReference type="ChEBI" id="CHEBI:83833"/>
        <dbReference type="ChEBI" id="CHEBI:83834"/>
        <dbReference type="EC" id="5.2.1.8"/>
    </reaction>
</comment>
<comment type="subcellular location">
    <subcellularLocation>
        <location evidence="9">Cytoplasm</location>
    </subcellularLocation>
    <text evidence="9">About half TF is bound to the ribosome near the polypeptide exit tunnel while the other half is free in the cytoplasm.</text>
</comment>
<feature type="region of interest" description="Disordered" evidence="10">
    <location>
        <begin position="426"/>
        <end position="463"/>
    </location>
</feature>
<dbReference type="InterPro" id="IPR008881">
    <property type="entry name" value="Trigger_fac_ribosome-bd_bac"/>
</dbReference>
<keyword evidence="9" id="KW-0963">Cytoplasm</keyword>
<reference evidence="14" key="1">
    <citation type="submission" date="2016-04" db="EMBL/GenBank/DDBJ databases">
        <authorList>
            <person name="Evans L.H."/>
            <person name="Alamgir A."/>
            <person name="Owens N."/>
            <person name="Weber N.D."/>
            <person name="Virtaneva K."/>
            <person name="Barbian K."/>
            <person name="Babar A."/>
            <person name="Rosenke K."/>
        </authorList>
    </citation>
    <scope>NUCLEOTIDE SEQUENCE</scope>
    <source>
        <strain evidence="14">86</strain>
    </source>
</reference>
<dbReference type="PIRSF" id="PIRSF003095">
    <property type="entry name" value="Trigger_factor"/>
    <property type="match status" value="1"/>
</dbReference>
<dbReference type="HAMAP" id="MF_00303">
    <property type="entry name" value="Trigger_factor_Tig"/>
    <property type="match status" value="1"/>
</dbReference>
<dbReference type="GO" id="GO:0003755">
    <property type="term" value="F:peptidyl-prolyl cis-trans isomerase activity"/>
    <property type="evidence" value="ECO:0007669"/>
    <property type="project" value="UniProtKB-UniRule"/>
</dbReference>
<dbReference type="AlphaFoldDB" id="A0A212J2D4"/>
<evidence type="ECO:0000256" key="2">
    <source>
        <dbReference type="ARBA" id="ARBA00005464"/>
    </source>
</evidence>
<comment type="domain">
    <text evidence="9">Consists of 3 domains; the N-terminus binds the ribosome, the middle domain has PPIase activity, while the C-terminus has intrinsic chaperone activity on its own.</text>
</comment>
<dbReference type="InterPro" id="IPR046357">
    <property type="entry name" value="PPIase_dom_sf"/>
</dbReference>
<evidence type="ECO:0000256" key="4">
    <source>
        <dbReference type="ARBA" id="ARBA00016902"/>
    </source>
</evidence>
<keyword evidence="9" id="KW-0132">Cell division</keyword>
<keyword evidence="6 9" id="KW-0143">Chaperone</keyword>
<evidence type="ECO:0000256" key="9">
    <source>
        <dbReference type="HAMAP-Rule" id="MF_00303"/>
    </source>
</evidence>
<evidence type="ECO:0000256" key="10">
    <source>
        <dbReference type="SAM" id="MobiDB-lite"/>
    </source>
</evidence>
<dbReference type="SUPFAM" id="SSF54534">
    <property type="entry name" value="FKBP-like"/>
    <property type="match status" value="1"/>
</dbReference>
<evidence type="ECO:0000259" key="12">
    <source>
        <dbReference type="Pfam" id="PF05697"/>
    </source>
</evidence>
<evidence type="ECO:0000256" key="1">
    <source>
        <dbReference type="ARBA" id="ARBA00000971"/>
    </source>
</evidence>
<feature type="domain" description="Trigger factor ribosome-binding bacterial" evidence="12">
    <location>
        <begin position="1"/>
        <end position="145"/>
    </location>
</feature>
<dbReference type="EMBL" id="FLUQ01000001">
    <property type="protein sequence ID" value="SBV93632.1"/>
    <property type="molecule type" value="Genomic_DNA"/>
</dbReference>
<name>A0A212J2D4_9DELT</name>